<dbReference type="NCBIfam" id="TIGR02226">
    <property type="entry name" value="two_anch"/>
    <property type="match status" value="1"/>
</dbReference>
<evidence type="ECO:0000256" key="1">
    <source>
        <dbReference type="SAM" id="Phobius"/>
    </source>
</evidence>
<gene>
    <name evidence="3" type="ORF">CLV91_2021</name>
</gene>
<dbReference type="Pfam" id="PF07584">
    <property type="entry name" value="BatA"/>
    <property type="match status" value="1"/>
</dbReference>
<reference evidence="3 4" key="1">
    <citation type="submission" date="2018-10" db="EMBL/GenBank/DDBJ databases">
        <title>Genomic Encyclopedia of Archaeal and Bacterial Type Strains, Phase II (KMG-II): from individual species to whole genera.</title>
        <authorList>
            <person name="Goeker M."/>
        </authorList>
    </citation>
    <scope>NUCLEOTIDE SEQUENCE [LARGE SCALE GENOMIC DNA]</scope>
    <source>
        <strain evidence="3 4">DSM 25230</strain>
    </source>
</reference>
<keyword evidence="1" id="KW-0812">Transmembrane</keyword>
<accession>A0A495E8P0</accession>
<feature type="transmembrane region" description="Helical" evidence="1">
    <location>
        <begin position="616"/>
        <end position="634"/>
    </location>
</feature>
<organism evidence="3 4">
    <name type="scientific">Maribacter vaceletii</name>
    <dbReference type="NCBI Taxonomy" id="1206816"/>
    <lineage>
        <taxon>Bacteria</taxon>
        <taxon>Pseudomonadati</taxon>
        <taxon>Bacteroidota</taxon>
        <taxon>Flavobacteriia</taxon>
        <taxon>Flavobacteriales</taxon>
        <taxon>Flavobacteriaceae</taxon>
        <taxon>Maribacter</taxon>
    </lineage>
</organism>
<keyword evidence="1" id="KW-0472">Membrane</keyword>
<dbReference type="OrthoDB" id="9810200at2"/>
<evidence type="ECO:0000313" key="3">
    <source>
        <dbReference type="EMBL" id="RKR13304.1"/>
    </source>
</evidence>
<dbReference type="EMBL" id="RBIQ01000008">
    <property type="protein sequence ID" value="RKR13304.1"/>
    <property type="molecule type" value="Genomic_DNA"/>
</dbReference>
<dbReference type="Proteomes" id="UP000269412">
    <property type="component" value="Unassembled WGS sequence"/>
</dbReference>
<name>A0A495E8P0_9FLAO</name>
<dbReference type="AlphaFoldDB" id="A0A495E8P0"/>
<protein>
    <submittedName>
        <fullName evidence="3">Putative membrane protein (TIGR02226 family)</fullName>
    </submittedName>
</protein>
<dbReference type="PANTHER" id="PTHR37464:SF1">
    <property type="entry name" value="BLL2463 PROTEIN"/>
    <property type="match status" value="1"/>
</dbReference>
<dbReference type="InterPro" id="IPR011933">
    <property type="entry name" value="Double_TM_dom"/>
</dbReference>
<sequence>MLFKYPDLLWGLFLLVIPIIIHLFQLRKFKKTPFTNVKLLQEVIAESRKSSSIKKWLLLLSRLGIIAALILAFAQPFLASKTALAKKETVIYIDNSFSMQATTENGTLLNSSIQELLKAIPKNEKISLFTNNKVYKNVTIKEIQNNLLSLEHSTSQLPLDAILLKASTLFSDNTSSIKNSIVISDFQENMAAIKLDSLQKSNTNFIVKRPSNISNISIDSLYLKEVRDENLNIIAKLTSATDTESTPVSLYNNNKLIAKTAAVFNNNKKATVTFTIPKNETIHGKLHIVDKGLKYDNNLYFNLAIAPKIKVLVIGKNNSFLNRIYTKDKFSLKSLSLKNLNYSLLQKQNTIVLNELATIPNSLTTALHSFTKEGGTLIIIPDVTINTNSYKTLTSSYYNSSLQKNINKEQKIANITFNHPLYTNVFEKKVTNFQNPITKTNYTINSNAPTVLSYQNNAAFLIGSKGFYLFSASLSKENSNFKNSPLIVPTFYSMATQSLKLPKLYTQLGTNTTLDLNVSLGKDQILKVKKGEYQFIPRQISLANKVSLSFFDNPTQDGTYQIINKENIIQNISFNYPRKESNLLYVPLENLNAKSVGSSIENLFTEMQKNNSINALWKWFVILALLFVFLEIIFQKFLK</sequence>
<feature type="transmembrane region" description="Helical" evidence="1">
    <location>
        <begin position="56"/>
        <end position="78"/>
    </location>
</feature>
<proteinExistence type="predicted"/>
<dbReference type="RefSeq" id="WP_121067208.1">
    <property type="nucleotide sequence ID" value="NZ_RBIQ01000008.1"/>
</dbReference>
<dbReference type="PANTHER" id="PTHR37464">
    <property type="entry name" value="BLL2463 PROTEIN"/>
    <property type="match status" value="1"/>
</dbReference>
<evidence type="ECO:0000313" key="4">
    <source>
        <dbReference type="Proteomes" id="UP000269412"/>
    </source>
</evidence>
<keyword evidence="1" id="KW-1133">Transmembrane helix</keyword>
<comment type="caution">
    <text evidence="3">The sequence shown here is derived from an EMBL/GenBank/DDBJ whole genome shotgun (WGS) entry which is preliminary data.</text>
</comment>
<feature type="transmembrane region" description="Helical" evidence="1">
    <location>
        <begin position="6"/>
        <end position="24"/>
    </location>
</feature>
<keyword evidence="4" id="KW-1185">Reference proteome</keyword>
<dbReference type="InterPro" id="IPR024163">
    <property type="entry name" value="Aerotolerance_reg_N"/>
</dbReference>
<evidence type="ECO:0000259" key="2">
    <source>
        <dbReference type="Pfam" id="PF07584"/>
    </source>
</evidence>
<feature type="domain" description="Aerotolerance regulator N-terminal" evidence="2">
    <location>
        <begin position="1"/>
        <end position="76"/>
    </location>
</feature>